<dbReference type="Pfam" id="PF00589">
    <property type="entry name" value="Phage_integrase"/>
    <property type="match status" value="1"/>
</dbReference>
<evidence type="ECO:0000313" key="5">
    <source>
        <dbReference type="EMBL" id="KAB1441368.1"/>
    </source>
</evidence>
<dbReference type="Gene3D" id="1.10.443.10">
    <property type="entry name" value="Intergrase catalytic core"/>
    <property type="match status" value="1"/>
</dbReference>
<dbReference type="InterPro" id="IPR050808">
    <property type="entry name" value="Phage_Integrase"/>
</dbReference>
<dbReference type="PANTHER" id="PTHR30629:SF2">
    <property type="entry name" value="PROPHAGE INTEGRASE INTS-RELATED"/>
    <property type="match status" value="1"/>
</dbReference>
<comment type="caution">
    <text evidence="5">The sequence shown here is derived from an EMBL/GenBank/DDBJ whole genome shotgun (WGS) entry which is preliminary data.</text>
</comment>
<evidence type="ECO:0000256" key="1">
    <source>
        <dbReference type="ARBA" id="ARBA00008857"/>
    </source>
</evidence>
<dbReference type="RefSeq" id="WP_151151111.1">
    <property type="nucleotide sequence ID" value="NZ_WAIE01000004.1"/>
</dbReference>
<protein>
    <submittedName>
        <fullName evidence="5">Site-specific integrase</fullName>
    </submittedName>
</protein>
<keyword evidence="3" id="KW-0233">DNA recombination</keyword>
<comment type="similarity">
    <text evidence="1">Belongs to the 'phage' integrase family.</text>
</comment>
<evidence type="ECO:0000259" key="4">
    <source>
        <dbReference type="PROSITE" id="PS51898"/>
    </source>
</evidence>
<dbReference type="InterPro" id="IPR002104">
    <property type="entry name" value="Integrase_catalytic"/>
</dbReference>
<dbReference type="EMBL" id="WAIE01000004">
    <property type="protein sequence ID" value="KAB1441368.1"/>
    <property type="molecule type" value="Genomic_DNA"/>
</dbReference>
<dbReference type="GO" id="GO:0006310">
    <property type="term" value="P:DNA recombination"/>
    <property type="evidence" value="ECO:0007669"/>
    <property type="project" value="UniProtKB-KW"/>
</dbReference>
<reference evidence="5 6" key="1">
    <citation type="journal article" date="2017" name="Int. J. Syst. Evol. Microbiol.">
        <title>Desulfovibrio senegalensis sp. nov., a mesophilic sulfate reducer isolated from marine sediment.</title>
        <authorList>
            <person name="Thioye A."/>
            <person name="Gam Z.B.A."/>
            <person name="Mbengue M."/>
            <person name="Cayol J.L."/>
            <person name="Joseph-Bartoli M."/>
            <person name="Toure-Kane C."/>
            <person name="Labat M."/>
        </authorList>
    </citation>
    <scope>NUCLEOTIDE SEQUENCE [LARGE SCALE GENOMIC DNA]</scope>
    <source>
        <strain evidence="5 6">DSM 101509</strain>
    </source>
</reference>
<dbReference type="OrthoDB" id="5450216at2"/>
<evidence type="ECO:0000313" key="6">
    <source>
        <dbReference type="Proteomes" id="UP000438699"/>
    </source>
</evidence>
<keyword evidence="2" id="KW-0229">DNA integration</keyword>
<dbReference type="Proteomes" id="UP000438699">
    <property type="component" value="Unassembled WGS sequence"/>
</dbReference>
<proteinExistence type="inferred from homology"/>
<evidence type="ECO:0000256" key="2">
    <source>
        <dbReference type="ARBA" id="ARBA00022908"/>
    </source>
</evidence>
<name>A0A6N6N1V3_9BACT</name>
<keyword evidence="6" id="KW-1185">Reference proteome</keyword>
<organism evidence="5 6">
    <name type="scientific">Pseudodesulfovibrio senegalensis</name>
    <dbReference type="NCBI Taxonomy" id="1721087"/>
    <lineage>
        <taxon>Bacteria</taxon>
        <taxon>Pseudomonadati</taxon>
        <taxon>Thermodesulfobacteriota</taxon>
        <taxon>Desulfovibrionia</taxon>
        <taxon>Desulfovibrionales</taxon>
        <taxon>Desulfovibrionaceae</taxon>
    </lineage>
</organism>
<gene>
    <name evidence="5" type="ORF">F8A88_10500</name>
</gene>
<dbReference type="AlphaFoldDB" id="A0A6N6N1V3"/>
<feature type="domain" description="Tyr recombinase" evidence="4">
    <location>
        <begin position="152"/>
        <end position="331"/>
    </location>
</feature>
<dbReference type="PANTHER" id="PTHR30629">
    <property type="entry name" value="PROPHAGE INTEGRASE"/>
    <property type="match status" value="1"/>
</dbReference>
<dbReference type="SUPFAM" id="SSF56349">
    <property type="entry name" value="DNA breaking-rejoining enzymes"/>
    <property type="match status" value="1"/>
</dbReference>
<accession>A0A6N6N1V3</accession>
<sequence>MPFKKTKNGKTRWVGTVMINGIRKSKIFDTKKDAKAWEAEMHSAGDLTAIPSLAQWAEKYLDYSTRFSPKVYSEKRGAFRRFFQFIKPSAKADKMSPRLALEFLQKEFDKRTGNAVNRDRKNLVAAWNWGIRYLDMPKPNPFELVDKFPADEKGHYVPSEDDFRKVLGIAEGQDKVMLMTFLHTAGRRGEIYRLQWDDVDFTNERIRLKTRKRKGGSLESDWIPMTKELTDTLREHRQAAVNEWVFVQPKGQHKGKPYTENRGFPQALCDKAEVKRFGCHGIRGLTASILAKHNVPMVAIRDTLRHKNLRITERYVRGLDSVRDHLKVLEVKTA</sequence>
<dbReference type="InterPro" id="IPR011010">
    <property type="entry name" value="DNA_brk_join_enz"/>
</dbReference>
<dbReference type="PROSITE" id="PS51898">
    <property type="entry name" value="TYR_RECOMBINASE"/>
    <property type="match status" value="1"/>
</dbReference>
<dbReference type="InterPro" id="IPR013762">
    <property type="entry name" value="Integrase-like_cat_sf"/>
</dbReference>
<dbReference type="CDD" id="cd00397">
    <property type="entry name" value="DNA_BRE_C"/>
    <property type="match status" value="1"/>
</dbReference>
<dbReference type="GO" id="GO:0003677">
    <property type="term" value="F:DNA binding"/>
    <property type="evidence" value="ECO:0007669"/>
    <property type="project" value="InterPro"/>
</dbReference>
<dbReference type="GO" id="GO:0015074">
    <property type="term" value="P:DNA integration"/>
    <property type="evidence" value="ECO:0007669"/>
    <property type="project" value="UniProtKB-KW"/>
</dbReference>
<evidence type="ECO:0000256" key="3">
    <source>
        <dbReference type="ARBA" id="ARBA00023172"/>
    </source>
</evidence>